<comment type="similarity">
    <text evidence="1">Belongs to the AB hydrolase superfamily. AB hydrolase 2 family.</text>
</comment>
<dbReference type="InterPro" id="IPR029058">
    <property type="entry name" value="AB_hydrolase_fold"/>
</dbReference>
<dbReference type="Proteomes" id="UP000654345">
    <property type="component" value="Unassembled WGS sequence"/>
</dbReference>
<dbReference type="SUPFAM" id="SSF53474">
    <property type="entry name" value="alpha/beta-Hydrolases"/>
    <property type="match status" value="1"/>
</dbReference>
<reference evidence="4 5" key="1">
    <citation type="journal article" date="2021" name="Int. J. Syst. Evol. Microbiol.">
        <title>Reticulibacter mediterranei gen. nov., sp. nov., within the new family Reticulibacteraceae fam. nov., and Ktedonospora formicarum gen. nov., sp. nov., Ktedonobacter robiniae sp. nov., Dictyobacter formicarum sp. nov. and Dictyobacter arantiisoli sp. nov., belonging to the class Ktedonobacteria.</title>
        <authorList>
            <person name="Yabe S."/>
            <person name="Zheng Y."/>
            <person name="Wang C.M."/>
            <person name="Sakai Y."/>
            <person name="Abe K."/>
            <person name="Yokota A."/>
            <person name="Donadio S."/>
            <person name="Cavaletti L."/>
            <person name="Monciardini P."/>
        </authorList>
    </citation>
    <scope>NUCLEOTIDE SEQUENCE [LARGE SCALE GENOMIC DNA]</scope>
    <source>
        <strain evidence="4 5">SOSP1-30</strain>
    </source>
</reference>
<dbReference type="Pfam" id="PF02230">
    <property type="entry name" value="Abhydrolase_2"/>
    <property type="match status" value="1"/>
</dbReference>
<keyword evidence="5" id="KW-1185">Reference proteome</keyword>
<evidence type="ECO:0000259" key="3">
    <source>
        <dbReference type="Pfam" id="PF02230"/>
    </source>
</evidence>
<dbReference type="Gene3D" id="3.40.50.1820">
    <property type="entry name" value="alpha/beta hydrolase"/>
    <property type="match status" value="1"/>
</dbReference>
<evidence type="ECO:0000256" key="2">
    <source>
        <dbReference type="ARBA" id="ARBA00022801"/>
    </source>
</evidence>
<accession>A0ABQ3V0B3</accession>
<evidence type="ECO:0000313" key="5">
    <source>
        <dbReference type="Proteomes" id="UP000654345"/>
    </source>
</evidence>
<dbReference type="InterPro" id="IPR050565">
    <property type="entry name" value="LYPA1-2/EST-like"/>
</dbReference>
<dbReference type="EMBL" id="BNJG01000002">
    <property type="protein sequence ID" value="GHO58047.1"/>
    <property type="molecule type" value="Genomic_DNA"/>
</dbReference>
<keyword evidence="2" id="KW-0378">Hydrolase</keyword>
<proteinExistence type="inferred from homology"/>
<gene>
    <name evidence="4" type="ORF">KSB_65220</name>
</gene>
<feature type="domain" description="Phospholipase/carboxylesterase/thioesterase" evidence="3">
    <location>
        <begin position="27"/>
        <end position="215"/>
    </location>
</feature>
<dbReference type="PANTHER" id="PTHR10655">
    <property type="entry name" value="LYSOPHOSPHOLIPASE-RELATED"/>
    <property type="match status" value="1"/>
</dbReference>
<organism evidence="4 5">
    <name type="scientific">Ktedonobacter robiniae</name>
    <dbReference type="NCBI Taxonomy" id="2778365"/>
    <lineage>
        <taxon>Bacteria</taxon>
        <taxon>Bacillati</taxon>
        <taxon>Chloroflexota</taxon>
        <taxon>Ktedonobacteria</taxon>
        <taxon>Ktedonobacterales</taxon>
        <taxon>Ktedonobacteraceae</taxon>
        <taxon>Ktedonobacter</taxon>
    </lineage>
</organism>
<dbReference type="PANTHER" id="PTHR10655:SF17">
    <property type="entry name" value="LYSOPHOSPHOLIPASE-LIKE PROTEIN 1"/>
    <property type="match status" value="1"/>
</dbReference>
<dbReference type="RefSeq" id="WP_201374319.1">
    <property type="nucleotide sequence ID" value="NZ_BNJG01000002.1"/>
</dbReference>
<dbReference type="InterPro" id="IPR003140">
    <property type="entry name" value="PLipase/COase/thioEstase"/>
</dbReference>
<sequence>MEQLHHLNNVTGPHQGQPVLVAGLPLKQAKAVMIMLHGRGASAEDILSLTSELHQPGFSYLAPQAAGYSWYPNSFLAPLASNEPGLTSALAAIASLLTQVADAGIKPERTILLGFSQGACLALEFAARNARRYGGVAGLSGGLIGPDGAPRNYLGSFDGTPMFLGCSDRDFHIPKERVEYSAQVLQRMGGQVTAHLYPNMGHTINQDEIHVVQAMMAAI</sequence>
<evidence type="ECO:0000256" key="1">
    <source>
        <dbReference type="ARBA" id="ARBA00006499"/>
    </source>
</evidence>
<name>A0ABQ3V0B3_9CHLR</name>
<protein>
    <submittedName>
        <fullName evidence="4">Phospholipase/carboxylesterase</fullName>
    </submittedName>
</protein>
<evidence type="ECO:0000313" key="4">
    <source>
        <dbReference type="EMBL" id="GHO58047.1"/>
    </source>
</evidence>
<comment type="caution">
    <text evidence="4">The sequence shown here is derived from an EMBL/GenBank/DDBJ whole genome shotgun (WGS) entry which is preliminary data.</text>
</comment>